<evidence type="ECO:0000256" key="1">
    <source>
        <dbReference type="ARBA" id="ARBA00008894"/>
    </source>
</evidence>
<dbReference type="AlphaFoldDB" id="A0AAQ3UEM5"/>
<dbReference type="GO" id="GO:0006952">
    <property type="term" value="P:defense response"/>
    <property type="evidence" value="ECO:0007669"/>
    <property type="project" value="UniProtKB-KW"/>
</dbReference>
<dbReference type="PANTHER" id="PTHR19338:SF73">
    <property type="entry name" value="DISEASE RESISTANCE PROTEIN RGA2-LIKE"/>
    <property type="match status" value="1"/>
</dbReference>
<evidence type="ECO:0000256" key="4">
    <source>
        <dbReference type="ARBA" id="ARBA00022741"/>
    </source>
</evidence>
<comment type="similarity">
    <text evidence="1">Belongs to the disease resistance NB-LRR family.</text>
</comment>
<evidence type="ECO:0000256" key="5">
    <source>
        <dbReference type="ARBA" id="ARBA00022821"/>
    </source>
</evidence>
<keyword evidence="3" id="KW-0677">Repeat</keyword>
<keyword evidence="5" id="KW-0611">Plant defense</keyword>
<dbReference type="GO" id="GO:0000166">
    <property type="term" value="F:nucleotide binding"/>
    <property type="evidence" value="ECO:0007669"/>
    <property type="project" value="UniProtKB-KW"/>
</dbReference>
<keyword evidence="4" id="KW-0547">Nucleotide-binding</keyword>
<feature type="domain" description="Disease resistance N-terminal" evidence="6">
    <location>
        <begin position="59"/>
        <end position="145"/>
    </location>
</feature>
<dbReference type="EMBL" id="CP144752">
    <property type="protein sequence ID" value="WVZ91049.1"/>
    <property type="molecule type" value="Genomic_DNA"/>
</dbReference>
<evidence type="ECO:0000259" key="6">
    <source>
        <dbReference type="Pfam" id="PF18052"/>
    </source>
</evidence>
<dbReference type="Pfam" id="PF18052">
    <property type="entry name" value="Rx_N"/>
    <property type="match status" value="1"/>
</dbReference>
<dbReference type="Gene3D" id="1.20.5.4130">
    <property type="match status" value="1"/>
</dbReference>
<keyword evidence="8" id="KW-1185">Reference proteome</keyword>
<name>A0AAQ3UEM5_PASNO</name>
<evidence type="ECO:0000256" key="2">
    <source>
        <dbReference type="ARBA" id="ARBA00022614"/>
    </source>
</evidence>
<protein>
    <recommendedName>
        <fullName evidence="6">Disease resistance N-terminal domain-containing protein</fullName>
    </recommendedName>
</protein>
<reference evidence="7 8" key="1">
    <citation type="submission" date="2024-02" db="EMBL/GenBank/DDBJ databases">
        <title>High-quality chromosome-scale genome assembly of Pensacola bahiagrass (Paspalum notatum Flugge var. saurae).</title>
        <authorList>
            <person name="Vega J.M."/>
            <person name="Podio M."/>
            <person name="Orjuela J."/>
            <person name="Siena L.A."/>
            <person name="Pessino S.C."/>
            <person name="Combes M.C."/>
            <person name="Mariac C."/>
            <person name="Albertini E."/>
            <person name="Pupilli F."/>
            <person name="Ortiz J.P.A."/>
            <person name="Leblanc O."/>
        </authorList>
    </citation>
    <scope>NUCLEOTIDE SEQUENCE [LARGE SCALE GENOMIC DNA]</scope>
    <source>
        <strain evidence="7">R1</strain>
        <tissue evidence="7">Leaf</tissue>
    </source>
</reference>
<dbReference type="InterPro" id="IPR041118">
    <property type="entry name" value="Rx_N"/>
</dbReference>
<dbReference type="PANTHER" id="PTHR19338">
    <property type="entry name" value="TRANSLOCASE OF INNER MITOCHONDRIAL MEMBRANE 13 HOMOLOG"/>
    <property type="match status" value="1"/>
</dbReference>
<organism evidence="7 8">
    <name type="scientific">Paspalum notatum var. saurae</name>
    <dbReference type="NCBI Taxonomy" id="547442"/>
    <lineage>
        <taxon>Eukaryota</taxon>
        <taxon>Viridiplantae</taxon>
        <taxon>Streptophyta</taxon>
        <taxon>Embryophyta</taxon>
        <taxon>Tracheophyta</taxon>
        <taxon>Spermatophyta</taxon>
        <taxon>Magnoliopsida</taxon>
        <taxon>Liliopsida</taxon>
        <taxon>Poales</taxon>
        <taxon>Poaceae</taxon>
        <taxon>PACMAD clade</taxon>
        <taxon>Panicoideae</taxon>
        <taxon>Andropogonodae</taxon>
        <taxon>Paspaleae</taxon>
        <taxon>Paspalinae</taxon>
        <taxon>Paspalum</taxon>
    </lineage>
</organism>
<gene>
    <name evidence="7" type="ORF">U9M48_037272</name>
</gene>
<sequence>MPWTFLFFCATGTRIVEDVNCKENSSTAKIWAGCFPGTIIGNALKNMGGMEAALVCSILKIVGTKLAPLVIKEFSSIAGVTKDLRELQDHVDEINIWLQTVGDKAMKNDRSSNWLKKLKDATYDAEDLVNEFHMEAEKRDLSVGVKNVAVKYLWTKPKSAMFEWKTDHKIKAINKRFAAIVKQRSDYSTIANSMPVDCPIPCTSKTIGEVPQWTIVDETSIFGRDQEKNRMISELAQANDHQRI</sequence>
<evidence type="ECO:0000313" key="7">
    <source>
        <dbReference type="EMBL" id="WVZ91049.1"/>
    </source>
</evidence>
<evidence type="ECO:0000256" key="3">
    <source>
        <dbReference type="ARBA" id="ARBA00022737"/>
    </source>
</evidence>
<accession>A0AAQ3UEM5</accession>
<keyword evidence="2" id="KW-0433">Leucine-rich repeat</keyword>
<proteinExistence type="inferred from homology"/>
<dbReference type="Proteomes" id="UP001341281">
    <property type="component" value="Chromosome 08"/>
</dbReference>
<evidence type="ECO:0000313" key="8">
    <source>
        <dbReference type="Proteomes" id="UP001341281"/>
    </source>
</evidence>